<feature type="domain" description="Thiolase N-terminal" evidence="6">
    <location>
        <begin position="5"/>
        <end position="273"/>
    </location>
</feature>
<keyword evidence="2 5" id="KW-0808">Transferase</keyword>
<dbReference type="NCBIfam" id="NF005890">
    <property type="entry name" value="PRK07851.1"/>
    <property type="match status" value="1"/>
</dbReference>
<evidence type="ECO:0000259" key="6">
    <source>
        <dbReference type="Pfam" id="PF00108"/>
    </source>
</evidence>
<dbReference type="InterPro" id="IPR016039">
    <property type="entry name" value="Thiolase-like"/>
</dbReference>
<dbReference type="PIRSF" id="PIRSF000429">
    <property type="entry name" value="Ac-CoA_Ac_transf"/>
    <property type="match status" value="1"/>
</dbReference>
<evidence type="ECO:0000256" key="5">
    <source>
        <dbReference type="RuleBase" id="RU003557"/>
    </source>
</evidence>
<dbReference type="PROSITE" id="PS00099">
    <property type="entry name" value="THIOLASE_3"/>
    <property type="match status" value="1"/>
</dbReference>
<dbReference type="InterPro" id="IPR050215">
    <property type="entry name" value="Thiolase-like_sf_Thiolase"/>
</dbReference>
<dbReference type="Pfam" id="PF02803">
    <property type="entry name" value="Thiolase_C"/>
    <property type="match status" value="1"/>
</dbReference>
<accession>A0ABW0BQ14</accession>
<dbReference type="PANTHER" id="PTHR43853">
    <property type="entry name" value="3-KETOACYL-COA THIOLASE, PEROXISOMAL"/>
    <property type="match status" value="1"/>
</dbReference>
<name>A0ABW0BQ14_9ACTN</name>
<evidence type="ECO:0000256" key="4">
    <source>
        <dbReference type="ARBA" id="ARBA00024073"/>
    </source>
</evidence>
<dbReference type="InterPro" id="IPR020613">
    <property type="entry name" value="Thiolase_CS"/>
</dbReference>
<protein>
    <recommendedName>
        <fullName evidence="4">acetyl-CoA C-acyltransferase</fullName>
        <ecNumber evidence="4">2.3.1.16</ecNumber>
    </recommendedName>
</protein>
<dbReference type="Pfam" id="PF00108">
    <property type="entry name" value="Thiolase_N"/>
    <property type="match status" value="1"/>
</dbReference>
<keyword evidence="9" id="KW-1185">Reference proteome</keyword>
<evidence type="ECO:0000256" key="3">
    <source>
        <dbReference type="ARBA" id="ARBA00023315"/>
    </source>
</evidence>
<evidence type="ECO:0000259" key="7">
    <source>
        <dbReference type="Pfam" id="PF02803"/>
    </source>
</evidence>
<dbReference type="InterPro" id="IPR020610">
    <property type="entry name" value="Thiolase_AS"/>
</dbReference>
<gene>
    <name evidence="8" type="ORF">ACFPGP_21745</name>
</gene>
<evidence type="ECO:0000313" key="9">
    <source>
        <dbReference type="Proteomes" id="UP001596087"/>
    </source>
</evidence>
<dbReference type="PANTHER" id="PTHR43853:SF21">
    <property type="entry name" value="STEROID 3-KETOACYL-COA THIOLASE"/>
    <property type="match status" value="1"/>
</dbReference>
<dbReference type="InterPro" id="IPR002155">
    <property type="entry name" value="Thiolase"/>
</dbReference>
<evidence type="ECO:0000256" key="2">
    <source>
        <dbReference type="ARBA" id="ARBA00022679"/>
    </source>
</evidence>
<dbReference type="RefSeq" id="WP_378593352.1">
    <property type="nucleotide sequence ID" value="NZ_JBHSKD010000027.1"/>
</dbReference>
<dbReference type="InterPro" id="IPR020616">
    <property type="entry name" value="Thiolase_N"/>
</dbReference>
<dbReference type="Gene3D" id="3.40.47.10">
    <property type="match status" value="1"/>
</dbReference>
<evidence type="ECO:0000256" key="1">
    <source>
        <dbReference type="ARBA" id="ARBA00010982"/>
    </source>
</evidence>
<dbReference type="Proteomes" id="UP001596087">
    <property type="component" value="Unassembled WGS sequence"/>
</dbReference>
<dbReference type="EMBL" id="JBHSKD010000027">
    <property type="protein sequence ID" value="MFC5179320.1"/>
    <property type="molecule type" value="Genomic_DNA"/>
</dbReference>
<dbReference type="GO" id="GO:0003985">
    <property type="term" value="F:acetyl-CoA C-acetyltransferase activity"/>
    <property type="evidence" value="ECO:0007669"/>
    <property type="project" value="UniProtKB-EC"/>
</dbReference>
<keyword evidence="3 5" id="KW-0012">Acyltransferase</keyword>
<sequence>MPEAVIVSAARTPIGRANKGSLKDCRPDDLAAFIIKTALDKVGGLDPNTVDDVYLGCGLPGGEAGNNMARVVNVLNGMDDVPGATLTRYCASSVQTTRMAFHAIKAGEGDVFVSAGVETVSRYAKGTSDHWPDTQNPIYDEAKARTAKTAEGGVGWHDPREDGQIPDVYIAMGQTAENVARLRGLSRQELDEFGVRSQNLAEKAIADGFWAREITPVTTPDGTVVSADDGPRAGVTLEGIAGLQPVFRPDGVVTAGNCCPLNDGAAAVVVMSDTKAGELGLTPLARIVATGVSGLSPEIMGLGPVEATKRALAHAGMSIGDIDLVEINEAFAAQVVPSYQDLGIDLDRLNVNGGAIAVGHPFGMTGARLQNTMLNSLDFHDKSTGLITMCVGGGQGMALILERMR</sequence>
<evidence type="ECO:0000313" key="8">
    <source>
        <dbReference type="EMBL" id="MFC5179320.1"/>
    </source>
</evidence>
<dbReference type="NCBIfam" id="TIGR01930">
    <property type="entry name" value="AcCoA-C-Actrans"/>
    <property type="match status" value="1"/>
</dbReference>
<dbReference type="CDD" id="cd00751">
    <property type="entry name" value="thiolase"/>
    <property type="match status" value="1"/>
</dbReference>
<comment type="similarity">
    <text evidence="1 5">Belongs to the thiolase-like superfamily. Thiolase family.</text>
</comment>
<proteinExistence type="inferred from homology"/>
<organism evidence="8 9">
    <name type="scientific">Nocardioides taihuensis</name>
    <dbReference type="NCBI Taxonomy" id="1835606"/>
    <lineage>
        <taxon>Bacteria</taxon>
        <taxon>Bacillati</taxon>
        <taxon>Actinomycetota</taxon>
        <taxon>Actinomycetes</taxon>
        <taxon>Propionibacteriales</taxon>
        <taxon>Nocardioidaceae</taxon>
        <taxon>Nocardioides</taxon>
    </lineage>
</organism>
<comment type="caution">
    <text evidence="8">The sequence shown here is derived from an EMBL/GenBank/DDBJ whole genome shotgun (WGS) entry which is preliminary data.</text>
</comment>
<dbReference type="EC" id="2.3.1.16" evidence="4"/>
<dbReference type="SUPFAM" id="SSF53901">
    <property type="entry name" value="Thiolase-like"/>
    <property type="match status" value="2"/>
</dbReference>
<reference evidence="9" key="1">
    <citation type="journal article" date="2019" name="Int. J. Syst. Evol. Microbiol.">
        <title>The Global Catalogue of Microorganisms (GCM) 10K type strain sequencing project: providing services to taxonomists for standard genome sequencing and annotation.</title>
        <authorList>
            <consortium name="The Broad Institute Genomics Platform"/>
            <consortium name="The Broad Institute Genome Sequencing Center for Infectious Disease"/>
            <person name="Wu L."/>
            <person name="Ma J."/>
        </authorList>
    </citation>
    <scope>NUCLEOTIDE SEQUENCE [LARGE SCALE GENOMIC DNA]</scope>
    <source>
        <strain evidence="9">DFY41</strain>
    </source>
</reference>
<dbReference type="PROSITE" id="PS00737">
    <property type="entry name" value="THIOLASE_2"/>
    <property type="match status" value="1"/>
</dbReference>
<dbReference type="InterPro" id="IPR020617">
    <property type="entry name" value="Thiolase_C"/>
</dbReference>
<feature type="domain" description="Thiolase C-terminal" evidence="7">
    <location>
        <begin position="281"/>
        <end position="403"/>
    </location>
</feature>